<evidence type="ECO:0000256" key="1">
    <source>
        <dbReference type="PROSITE-ProRule" id="PRU00453"/>
    </source>
</evidence>
<sequence>MDQNLCKVCAINESKYVCPRCNLLYCSVKCYQSRLHLRCSEEFYKENVVEYMSTNSNDQDDANKMKDILNRIYNQDQTSEDDDEDEEHSLDSDDEEDIAERLKSVSLDDADSVWEKLSQSEKQAFVDLVQNGCSESIVPLWEPWWSYRKSKQKIEIVEENASKDSFDYATHCPTLKNVPPLSDITKRPPAACVTWNIINVIGSYSYVIRYFNGEPMDFILEAVDLLITVSGNLRDNRNYDSYESAIEEVAYEIVQCPWVDGSEHTLARMRDDVQKILHGPEESNQSFYLQAALSDIINLLEKAKGISKKTGNNSEEKTNSFSKQFGTSRANLLIPKEKLKLYMKKIEYYLMWVKSCVHSSFS</sequence>
<reference evidence="4 5" key="1">
    <citation type="submission" date="2024-03" db="EMBL/GenBank/DDBJ databases">
        <title>The genome assembly and annotation of the cricket Gryllus longicercus Weissman &amp; Gray.</title>
        <authorList>
            <person name="Szrajer S."/>
            <person name="Gray D."/>
            <person name="Ylla G."/>
        </authorList>
    </citation>
    <scope>NUCLEOTIDE SEQUENCE [LARGE SCALE GENOMIC DNA]</scope>
    <source>
        <strain evidence="4">DAG 2021-001</strain>
        <tissue evidence="4">Whole body minus gut</tissue>
    </source>
</reference>
<keyword evidence="5" id="KW-1185">Reference proteome</keyword>
<dbReference type="Pfam" id="PF04438">
    <property type="entry name" value="zf-HIT"/>
    <property type="match status" value="1"/>
</dbReference>
<keyword evidence="1" id="KW-0479">Metal-binding</keyword>
<feature type="compositionally biased region" description="Acidic residues" evidence="2">
    <location>
        <begin position="78"/>
        <end position="96"/>
    </location>
</feature>
<dbReference type="CDD" id="cd23024">
    <property type="entry name" value="zf-HIT_ZNHIT2-3"/>
    <property type="match status" value="1"/>
</dbReference>
<evidence type="ECO:0000259" key="3">
    <source>
        <dbReference type="PROSITE" id="PS51083"/>
    </source>
</evidence>
<name>A0AAN9WLY4_9ORTH</name>
<dbReference type="GO" id="GO:0008270">
    <property type="term" value="F:zinc ion binding"/>
    <property type="evidence" value="ECO:0007669"/>
    <property type="project" value="UniProtKB-UniRule"/>
</dbReference>
<protein>
    <recommendedName>
        <fullName evidence="3">HIT-type domain-containing protein</fullName>
    </recommendedName>
</protein>
<keyword evidence="1" id="KW-0863">Zinc-finger</keyword>
<dbReference type="PANTHER" id="PTHR15555:SF0">
    <property type="entry name" value="ZINC FINGER HIT DOMAIN-CONTAINING PROTEIN 2"/>
    <property type="match status" value="1"/>
</dbReference>
<evidence type="ECO:0000313" key="5">
    <source>
        <dbReference type="Proteomes" id="UP001378592"/>
    </source>
</evidence>
<dbReference type="InterPro" id="IPR039646">
    <property type="entry name" value="ZNHIT2"/>
</dbReference>
<dbReference type="AlphaFoldDB" id="A0AAN9WLY4"/>
<feature type="region of interest" description="Disordered" evidence="2">
    <location>
        <begin position="74"/>
        <end position="96"/>
    </location>
</feature>
<dbReference type="Proteomes" id="UP001378592">
    <property type="component" value="Unassembled WGS sequence"/>
</dbReference>
<keyword evidence="1" id="KW-0862">Zinc</keyword>
<dbReference type="SUPFAM" id="SSF144232">
    <property type="entry name" value="HIT/MYND zinc finger-like"/>
    <property type="match status" value="1"/>
</dbReference>
<accession>A0AAN9WLY4</accession>
<proteinExistence type="predicted"/>
<dbReference type="PANTHER" id="PTHR15555">
    <property type="entry name" value="ZINC FINGER HIT DOMAIN CONTAINING PROTEIN 2 PROTEIN FON -RELATED"/>
    <property type="match status" value="1"/>
</dbReference>
<feature type="domain" description="HIT-type" evidence="3">
    <location>
        <begin position="6"/>
        <end position="39"/>
    </location>
</feature>
<evidence type="ECO:0000313" key="4">
    <source>
        <dbReference type="EMBL" id="KAK7873009.1"/>
    </source>
</evidence>
<gene>
    <name evidence="4" type="ORF">R5R35_000309</name>
</gene>
<comment type="caution">
    <text evidence="4">The sequence shown here is derived from an EMBL/GenBank/DDBJ whole genome shotgun (WGS) entry which is preliminary data.</text>
</comment>
<organism evidence="4 5">
    <name type="scientific">Gryllus longicercus</name>
    <dbReference type="NCBI Taxonomy" id="2509291"/>
    <lineage>
        <taxon>Eukaryota</taxon>
        <taxon>Metazoa</taxon>
        <taxon>Ecdysozoa</taxon>
        <taxon>Arthropoda</taxon>
        <taxon>Hexapoda</taxon>
        <taxon>Insecta</taxon>
        <taxon>Pterygota</taxon>
        <taxon>Neoptera</taxon>
        <taxon>Polyneoptera</taxon>
        <taxon>Orthoptera</taxon>
        <taxon>Ensifera</taxon>
        <taxon>Gryllidea</taxon>
        <taxon>Grylloidea</taxon>
        <taxon>Gryllidae</taxon>
        <taxon>Gryllinae</taxon>
        <taxon>Gryllus</taxon>
    </lineage>
</organism>
<evidence type="ECO:0000256" key="2">
    <source>
        <dbReference type="SAM" id="MobiDB-lite"/>
    </source>
</evidence>
<dbReference type="EMBL" id="JAZDUA010000017">
    <property type="protein sequence ID" value="KAK7873009.1"/>
    <property type="molecule type" value="Genomic_DNA"/>
</dbReference>
<dbReference type="Gene3D" id="3.30.60.190">
    <property type="match status" value="1"/>
</dbReference>
<dbReference type="InterPro" id="IPR007529">
    <property type="entry name" value="Znf_HIT"/>
</dbReference>
<dbReference type="PROSITE" id="PS51083">
    <property type="entry name" value="ZF_HIT"/>
    <property type="match status" value="1"/>
</dbReference>